<name>A0AAD7S597_9TELE</name>
<gene>
    <name evidence="1" type="ORF">AAFF_G00039820</name>
</gene>
<organism evidence="1 2">
    <name type="scientific">Aldrovandia affinis</name>
    <dbReference type="NCBI Taxonomy" id="143900"/>
    <lineage>
        <taxon>Eukaryota</taxon>
        <taxon>Metazoa</taxon>
        <taxon>Chordata</taxon>
        <taxon>Craniata</taxon>
        <taxon>Vertebrata</taxon>
        <taxon>Euteleostomi</taxon>
        <taxon>Actinopterygii</taxon>
        <taxon>Neopterygii</taxon>
        <taxon>Teleostei</taxon>
        <taxon>Notacanthiformes</taxon>
        <taxon>Halosauridae</taxon>
        <taxon>Aldrovandia</taxon>
    </lineage>
</organism>
<accession>A0AAD7S597</accession>
<sequence length="89" mass="9862">MSSEGWQQRPVVPQRHIFCLVGPKFGAVRAPCSHQFGDGHQFALSCLRLTLTRANLLKRPQSSVLGVATRRDLSSTHAALIARRRVISL</sequence>
<dbReference type="Proteomes" id="UP001221898">
    <property type="component" value="Unassembled WGS sequence"/>
</dbReference>
<proteinExistence type="predicted"/>
<protein>
    <submittedName>
        <fullName evidence="1">Uncharacterized protein</fullName>
    </submittedName>
</protein>
<comment type="caution">
    <text evidence="1">The sequence shown here is derived from an EMBL/GenBank/DDBJ whole genome shotgun (WGS) entry which is preliminary data.</text>
</comment>
<reference evidence="1" key="1">
    <citation type="journal article" date="2023" name="Science">
        <title>Genome structures resolve the early diversification of teleost fishes.</title>
        <authorList>
            <person name="Parey E."/>
            <person name="Louis A."/>
            <person name="Montfort J."/>
            <person name="Bouchez O."/>
            <person name="Roques C."/>
            <person name="Iampietro C."/>
            <person name="Lluch J."/>
            <person name="Castinel A."/>
            <person name="Donnadieu C."/>
            <person name="Desvignes T."/>
            <person name="Floi Bucao C."/>
            <person name="Jouanno E."/>
            <person name="Wen M."/>
            <person name="Mejri S."/>
            <person name="Dirks R."/>
            <person name="Jansen H."/>
            <person name="Henkel C."/>
            <person name="Chen W.J."/>
            <person name="Zahm M."/>
            <person name="Cabau C."/>
            <person name="Klopp C."/>
            <person name="Thompson A.W."/>
            <person name="Robinson-Rechavi M."/>
            <person name="Braasch I."/>
            <person name="Lecointre G."/>
            <person name="Bobe J."/>
            <person name="Postlethwait J.H."/>
            <person name="Berthelot C."/>
            <person name="Roest Crollius H."/>
            <person name="Guiguen Y."/>
        </authorList>
    </citation>
    <scope>NUCLEOTIDE SEQUENCE</scope>
    <source>
        <strain evidence="1">NC1722</strain>
    </source>
</reference>
<evidence type="ECO:0000313" key="1">
    <source>
        <dbReference type="EMBL" id="KAJ8395031.1"/>
    </source>
</evidence>
<evidence type="ECO:0000313" key="2">
    <source>
        <dbReference type="Proteomes" id="UP001221898"/>
    </source>
</evidence>
<dbReference type="EMBL" id="JAINUG010000120">
    <property type="protein sequence ID" value="KAJ8395031.1"/>
    <property type="molecule type" value="Genomic_DNA"/>
</dbReference>
<dbReference type="AlphaFoldDB" id="A0AAD7S597"/>
<keyword evidence="2" id="KW-1185">Reference proteome</keyword>